<proteinExistence type="predicted"/>
<gene>
    <name evidence="3" type="ORF">HMPREF1059_04279</name>
</gene>
<evidence type="ECO:0000259" key="2">
    <source>
        <dbReference type="Pfam" id="PF13439"/>
    </source>
</evidence>
<organism evidence="3 4">
    <name type="scientific">Parabacteroides distasonis CL09T03C24</name>
    <dbReference type="NCBI Taxonomy" id="999417"/>
    <lineage>
        <taxon>Bacteria</taxon>
        <taxon>Pseudomonadati</taxon>
        <taxon>Bacteroidota</taxon>
        <taxon>Bacteroidia</taxon>
        <taxon>Bacteroidales</taxon>
        <taxon>Tannerellaceae</taxon>
        <taxon>Parabacteroides</taxon>
    </lineage>
</organism>
<evidence type="ECO:0000259" key="1">
    <source>
        <dbReference type="Pfam" id="PF00534"/>
    </source>
</evidence>
<dbReference type="Pfam" id="PF13439">
    <property type="entry name" value="Glyco_transf_4"/>
    <property type="match status" value="1"/>
</dbReference>
<dbReference type="InterPro" id="IPR050194">
    <property type="entry name" value="Glycosyltransferase_grp1"/>
</dbReference>
<reference evidence="3 4" key="1">
    <citation type="submission" date="2012-02" db="EMBL/GenBank/DDBJ databases">
        <title>The Genome Sequence of Parabacteroides distasonis CL09T03C24.</title>
        <authorList>
            <consortium name="The Broad Institute Genome Sequencing Platform"/>
            <person name="Earl A."/>
            <person name="Ward D."/>
            <person name="Feldgarden M."/>
            <person name="Gevers D."/>
            <person name="Zitomersky N.L."/>
            <person name="Coyne M.J."/>
            <person name="Comstock L.E."/>
            <person name="Young S.K."/>
            <person name="Zeng Q."/>
            <person name="Gargeya S."/>
            <person name="Fitzgerald M."/>
            <person name="Haas B."/>
            <person name="Abouelleil A."/>
            <person name="Alvarado L."/>
            <person name="Arachchi H.M."/>
            <person name="Berlin A."/>
            <person name="Chapman S.B."/>
            <person name="Gearin G."/>
            <person name="Goldberg J."/>
            <person name="Griggs A."/>
            <person name="Gujja S."/>
            <person name="Hansen M."/>
            <person name="Heiman D."/>
            <person name="Howarth C."/>
            <person name="Larimer J."/>
            <person name="Lui A."/>
            <person name="MacDonald P.J.P."/>
            <person name="McCowen C."/>
            <person name="Montmayeur A."/>
            <person name="Murphy C."/>
            <person name="Neiman D."/>
            <person name="Pearson M."/>
            <person name="Priest M."/>
            <person name="Roberts A."/>
            <person name="Saif S."/>
            <person name="Shea T."/>
            <person name="Sisk P."/>
            <person name="Stolte C."/>
            <person name="Sykes S."/>
            <person name="Wortman J."/>
            <person name="Nusbaum C."/>
            <person name="Birren B."/>
        </authorList>
    </citation>
    <scope>NUCLEOTIDE SEQUENCE [LARGE SCALE GENOMIC DNA]</scope>
    <source>
        <strain evidence="3 4">CL09T03C24</strain>
    </source>
</reference>
<dbReference type="PANTHER" id="PTHR45947">
    <property type="entry name" value="SULFOQUINOVOSYL TRANSFERASE SQD2"/>
    <property type="match status" value="1"/>
</dbReference>
<dbReference type="RefSeq" id="WP_005868580.1">
    <property type="nucleotide sequence ID" value="NZ_JH976492.1"/>
</dbReference>
<dbReference type="Proteomes" id="UP000006262">
    <property type="component" value="Unassembled WGS sequence"/>
</dbReference>
<dbReference type="AlphaFoldDB" id="A0AAD2TKW1"/>
<dbReference type="EMBL" id="AGZN01000045">
    <property type="protein sequence ID" value="EKN19761.1"/>
    <property type="molecule type" value="Genomic_DNA"/>
</dbReference>
<protein>
    <recommendedName>
        <fullName evidence="5">Glycosyltransferase family 4 protein</fullName>
    </recommendedName>
</protein>
<dbReference type="Gene3D" id="3.40.50.2000">
    <property type="entry name" value="Glycogen Phosphorylase B"/>
    <property type="match status" value="2"/>
</dbReference>
<dbReference type="InterPro" id="IPR028098">
    <property type="entry name" value="Glyco_trans_4-like_N"/>
</dbReference>
<dbReference type="Pfam" id="PF00534">
    <property type="entry name" value="Glycos_transf_1"/>
    <property type="match status" value="1"/>
</dbReference>
<comment type="caution">
    <text evidence="3">The sequence shown here is derived from an EMBL/GenBank/DDBJ whole genome shotgun (WGS) entry which is preliminary data.</text>
</comment>
<dbReference type="SUPFAM" id="SSF53756">
    <property type="entry name" value="UDP-Glycosyltransferase/glycogen phosphorylase"/>
    <property type="match status" value="1"/>
</dbReference>
<feature type="domain" description="Glycosyl transferase family 1" evidence="1">
    <location>
        <begin position="200"/>
        <end position="350"/>
    </location>
</feature>
<dbReference type="GO" id="GO:0016757">
    <property type="term" value="F:glycosyltransferase activity"/>
    <property type="evidence" value="ECO:0007669"/>
    <property type="project" value="InterPro"/>
</dbReference>
<evidence type="ECO:0000313" key="3">
    <source>
        <dbReference type="EMBL" id="EKN19761.1"/>
    </source>
</evidence>
<evidence type="ECO:0000313" key="4">
    <source>
        <dbReference type="Proteomes" id="UP000006262"/>
    </source>
</evidence>
<feature type="domain" description="Glycosyltransferase subfamily 4-like N-terminal" evidence="2">
    <location>
        <begin position="24"/>
        <end position="189"/>
    </location>
</feature>
<dbReference type="PANTHER" id="PTHR45947:SF3">
    <property type="entry name" value="SULFOQUINOVOSYL TRANSFERASE SQD2"/>
    <property type="match status" value="1"/>
</dbReference>
<sequence>MFVLIISRGFPSLQDVMIGNFEADQARALYALGHKVVVLSIDRRLKAHDRHIGFNHRVIDGIDVYNFYMFPMPIKTMYKLGYFYIVQMVRFLYRIILRNHGRPDIIHAHYLYTMPIALKLKDLFNVPCVGTEHWSFLGKSVMPVFVRFYAERIYHRLDALITVSNSLGMNIRKQFGVKSCVIPNMLDVSKFNINAQSKFNRGKANFSFISVGALVDGKCFDLLLKAFSRLKFENKYLTIVGDGPKKHYLKNLIIELGIEKCVEFTGKLSREEMLPKLSYSNVFVLPSNSETFGVVYIEAMALGLPVIATKCGGPEDFVDSSNGLLIERNSEERLVDAMEYMYKHYNEYKRESISGSVINRYSPSKIARQIELLYMECLGK</sequence>
<dbReference type="InterPro" id="IPR001296">
    <property type="entry name" value="Glyco_trans_1"/>
</dbReference>
<evidence type="ECO:0008006" key="5">
    <source>
        <dbReference type="Google" id="ProtNLM"/>
    </source>
</evidence>
<name>A0AAD2TKW1_PARDI</name>
<accession>A0AAD2TKW1</accession>